<keyword evidence="1" id="KW-1185">Reference proteome</keyword>
<sequence length="126" mass="14398">MFCTTIPIILAARHFAAYGKLRPISRLPFRYLRLGIKVERVREVLRCCGRVLRLLSAFSAELRQHHVGTEYPEVHSLCGASEPLRGGPREEFAIFRGKQVAVTGYDDLVLWIWICSTFLYSETPTT</sequence>
<dbReference type="RefSeq" id="XP_021111397.1">
    <property type="nucleotide sequence ID" value="XM_021255738.1"/>
</dbReference>
<dbReference type="AlphaFoldDB" id="A0AAX6STT0"/>
<dbReference type="GeneID" id="101713193"/>
<reference evidence="2" key="1">
    <citation type="submission" date="2025-08" db="UniProtKB">
        <authorList>
            <consortium name="RefSeq"/>
        </authorList>
    </citation>
    <scope>IDENTIFICATION</scope>
</reference>
<dbReference type="Proteomes" id="UP000694906">
    <property type="component" value="Unplaced"/>
</dbReference>
<organism evidence="1 2">
    <name type="scientific">Heterocephalus glaber</name>
    <name type="common">Naked mole rat</name>
    <dbReference type="NCBI Taxonomy" id="10181"/>
    <lineage>
        <taxon>Eukaryota</taxon>
        <taxon>Metazoa</taxon>
        <taxon>Chordata</taxon>
        <taxon>Craniata</taxon>
        <taxon>Vertebrata</taxon>
        <taxon>Euteleostomi</taxon>
        <taxon>Mammalia</taxon>
        <taxon>Eutheria</taxon>
        <taxon>Euarchontoglires</taxon>
        <taxon>Glires</taxon>
        <taxon>Rodentia</taxon>
        <taxon>Hystricomorpha</taxon>
        <taxon>Bathyergidae</taxon>
        <taxon>Heterocephalus</taxon>
    </lineage>
</organism>
<protein>
    <submittedName>
        <fullName evidence="2">Uncharacterized protein LOC101713193 isoform X1</fullName>
    </submittedName>
</protein>
<name>A0AAX6STT0_HETGA</name>
<evidence type="ECO:0000313" key="2">
    <source>
        <dbReference type="RefSeq" id="XP_021111397.1"/>
    </source>
</evidence>
<proteinExistence type="predicted"/>
<evidence type="ECO:0000313" key="1">
    <source>
        <dbReference type="Proteomes" id="UP000694906"/>
    </source>
</evidence>
<accession>A0AAX6STT0</accession>
<gene>
    <name evidence="2" type="primary">LOC101713193</name>
</gene>